<evidence type="ECO:0000256" key="4">
    <source>
        <dbReference type="ARBA" id="ARBA00048461"/>
    </source>
</evidence>
<evidence type="ECO:0000313" key="7">
    <source>
        <dbReference type="Proteomes" id="UP000886523"/>
    </source>
</evidence>
<dbReference type="Proteomes" id="UP000886523">
    <property type="component" value="Unassembled WGS sequence"/>
</dbReference>
<dbReference type="GO" id="GO:0006629">
    <property type="term" value="P:lipid metabolic process"/>
    <property type="evidence" value="ECO:0007669"/>
    <property type="project" value="InterPro"/>
</dbReference>
<sequence>MANVTKRAAETTTVTAMTSLAELSYAVPAQFASAAYCSPSTISSWKCGANCNALPGFVTYGAGGDGSDIQYWYVGYDATHLNAIVVGHQGTNPSSLIADLTDLDIIFEKLDQTHFPGVPSTLEAHQGFLIAQSRPAAAVLSAVKAASAATGSKHVYIVGHSLGGAIALLDAVYLPLHLPGFTFSTSVFGLPRVGNPAFADYVDAHVTNFAHITNKLDPIPILPPRSLGYAHPSNEKHIVTTGTADGDWYACDGHDNTSVDCSTGAVPDILASHEADHDGPYGTIRMGC</sequence>
<dbReference type="Pfam" id="PF01764">
    <property type="entry name" value="Lipase_3"/>
    <property type="match status" value="1"/>
</dbReference>
<gene>
    <name evidence="6" type="ORF">BS47DRAFT_375650</name>
</gene>
<feature type="domain" description="Fungal lipase-type" evidence="5">
    <location>
        <begin position="88"/>
        <end position="225"/>
    </location>
</feature>
<dbReference type="PANTHER" id="PTHR45856">
    <property type="entry name" value="ALPHA/BETA-HYDROLASES SUPERFAMILY PROTEIN"/>
    <property type="match status" value="1"/>
</dbReference>
<organism evidence="6 7">
    <name type="scientific">Hydnum rufescens UP504</name>
    <dbReference type="NCBI Taxonomy" id="1448309"/>
    <lineage>
        <taxon>Eukaryota</taxon>
        <taxon>Fungi</taxon>
        <taxon>Dikarya</taxon>
        <taxon>Basidiomycota</taxon>
        <taxon>Agaricomycotina</taxon>
        <taxon>Agaricomycetes</taxon>
        <taxon>Cantharellales</taxon>
        <taxon>Hydnaceae</taxon>
        <taxon>Hydnum</taxon>
    </lineage>
</organism>
<dbReference type="CDD" id="cd00519">
    <property type="entry name" value="Lipase_3"/>
    <property type="match status" value="1"/>
</dbReference>
<name>A0A9P6B713_9AGAM</name>
<dbReference type="EMBL" id="MU128927">
    <property type="protein sequence ID" value="KAF9518115.1"/>
    <property type="molecule type" value="Genomic_DNA"/>
</dbReference>
<evidence type="ECO:0000256" key="1">
    <source>
        <dbReference type="ARBA" id="ARBA00023157"/>
    </source>
</evidence>
<accession>A0A9P6B713</accession>
<evidence type="ECO:0000313" key="6">
    <source>
        <dbReference type="EMBL" id="KAF9518115.1"/>
    </source>
</evidence>
<comment type="catalytic activity">
    <reaction evidence="4">
        <text>a monoacylglycerol + H2O = glycerol + a fatty acid + H(+)</text>
        <dbReference type="Rhea" id="RHEA:15245"/>
        <dbReference type="ChEBI" id="CHEBI:15377"/>
        <dbReference type="ChEBI" id="CHEBI:15378"/>
        <dbReference type="ChEBI" id="CHEBI:17408"/>
        <dbReference type="ChEBI" id="CHEBI:17754"/>
        <dbReference type="ChEBI" id="CHEBI:28868"/>
    </reaction>
</comment>
<dbReference type="AlphaFoldDB" id="A0A9P6B713"/>
<comment type="similarity">
    <text evidence="2">Belongs to the AB hydrolase superfamily. Lipase family. Class 3 subfamily.</text>
</comment>
<comment type="caution">
    <text evidence="6">The sequence shown here is derived from an EMBL/GenBank/DDBJ whole genome shotgun (WGS) entry which is preliminary data.</text>
</comment>
<comment type="catalytic activity">
    <reaction evidence="3">
        <text>a diacylglycerol + H2O = a monoacylglycerol + a fatty acid + H(+)</text>
        <dbReference type="Rhea" id="RHEA:32731"/>
        <dbReference type="ChEBI" id="CHEBI:15377"/>
        <dbReference type="ChEBI" id="CHEBI:15378"/>
        <dbReference type="ChEBI" id="CHEBI:17408"/>
        <dbReference type="ChEBI" id="CHEBI:18035"/>
        <dbReference type="ChEBI" id="CHEBI:28868"/>
    </reaction>
</comment>
<reference evidence="6" key="1">
    <citation type="journal article" date="2020" name="Nat. Commun.">
        <title>Large-scale genome sequencing of mycorrhizal fungi provides insights into the early evolution of symbiotic traits.</title>
        <authorList>
            <person name="Miyauchi S."/>
            <person name="Kiss E."/>
            <person name="Kuo A."/>
            <person name="Drula E."/>
            <person name="Kohler A."/>
            <person name="Sanchez-Garcia M."/>
            <person name="Morin E."/>
            <person name="Andreopoulos B."/>
            <person name="Barry K.W."/>
            <person name="Bonito G."/>
            <person name="Buee M."/>
            <person name="Carver A."/>
            <person name="Chen C."/>
            <person name="Cichocki N."/>
            <person name="Clum A."/>
            <person name="Culley D."/>
            <person name="Crous P.W."/>
            <person name="Fauchery L."/>
            <person name="Girlanda M."/>
            <person name="Hayes R.D."/>
            <person name="Keri Z."/>
            <person name="LaButti K."/>
            <person name="Lipzen A."/>
            <person name="Lombard V."/>
            <person name="Magnuson J."/>
            <person name="Maillard F."/>
            <person name="Murat C."/>
            <person name="Nolan M."/>
            <person name="Ohm R.A."/>
            <person name="Pangilinan J."/>
            <person name="Pereira M.F."/>
            <person name="Perotto S."/>
            <person name="Peter M."/>
            <person name="Pfister S."/>
            <person name="Riley R."/>
            <person name="Sitrit Y."/>
            <person name="Stielow J.B."/>
            <person name="Szollosi G."/>
            <person name="Zifcakova L."/>
            <person name="Stursova M."/>
            <person name="Spatafora J.W."/>
            <person name="Tedersoo L."/>
            <person name="Vaario L.M."/>
            <person name="Yamada A."/>
            <person name="Yan M."/>
            <person name="Wang P."/>
            <person name="Xu J."/>
            <person name="Bruns T."/>
            <person name="Baldrian P."/>
            <person name="Vilgalys R."/>
            <person name="Dunand C."/>
            <person name="Henrissat B."/>
            <person name="Grigoriev I.V."/>
            <person name="Hibbett D."/>
            <person name="Nagy L.G."/>
            <person name="Martin F.M."/>
        </authorList>
    </citation>
    <scope>NUCLEOTIDE SEQUENCE</scope>
    <source>
        <strain evidence="6">UP504</strain>
    </source>
</reference>
<keyword evidence="7" id="KW-1185">Reference proteome</keyword>
<dbReference type="PANTHER" id="PTHR45856:SF24">
    <property type="entry name" value="FUNGAL LIPASE-LIKE DOMAIN-CONTAINING PROTEIN"/>
    <property type="match status" value="1"/>
</dbReference>
<evidence type="ECO:0000259" key="5">
    <source>
        <dbReference type="Pfam" id="PF01764"/>
    </source>
</evidence>
<evidence type="ECO:0000256" key="3">
    <source>
        <dbReference type="ARBA" id="ARBA00047591"/>
    </source>
</evidence>
<dbReference type="SUPFAM" id="SSF53474">
    <property type="entry name" value="alpha/beta-Hydrolases"/>
    <property type="match status" value="1"/>
</dbReference>
<dbReference type="InterPro" id="IPR029058">
    <property type="entry name" value="AB_hydrolase_fold"/>
</dbReference>
<protein>
    <recommendedName>
        <fullName evidence="5">Fungal lipase-type domain-containing protein</fullName>
    </recommendedName>
</protein>
<dbReference type="Gene3D" id="3.40.50.1820">
    <property type="entry name" value="alpha/beta hydrolase"/>
    <property type="match status" value="1"/>
</dbReference>
<dbReference type="OrthoDB" id="426718at2759"/>
<proteinExistence type="inferred from homology"/>
<dbReference type="InterPro" id="IPR051218">
    <property type="entry name" value="Sec_MonoDiacylglyc_Lipase"/>
</dbReference>
<keyword evidence="1" id="KW-1015">Disulfide bond</keyword>
<dbReference type="InterPro" id="IPR002921">
    <property type="entry name" value="Fungal_lipase-type"/>
</dbReference>
<evidence type="ECO:0000256" key="2">
    <source>
        <dbReference type="ARBA" id="ARBA00043996"/>
    </source>
</evidence>